<gene>
    <name evidence="1" type="ORF">ABIC75_000485</name>
</gene>
<keyword evidence="2" id="KW-1185">Reference proteome</keyword>
<dbReference type="Proteomes" id="UP001549184">
    <property type="component" value="Unassembled WGS sequence"/>
</dbReference>
<name>A0ABV2JSP8_9GAMM</name>
<evidence type="ECO:0008006" key="3">
    <source>
        <dbReference type="Google" id="ProtNLM"/>
    </source>
</evidence>
<dbReference type="Pfam" id="PF11162">
    <property type="entry name" value="DUF2946"/>
    <property type="match status" value="1"/>
</dbReference>
<protein>
    <recommendedName>
        <fullName evidence="3">DUF2946 domain-containing protein</fullName>
    </recommendedName>
</protein>
<evidence type="ECO:0000313" key="2">
    <source>
        <dbReference type="Proteomes" id="UP001549184"/>
    </source>
</evidence>
<dbReference type="InterPro" id="IPR021333">
    <property type="entry name" value="DUF2946"/>
</dbReference>
<comment type="caution">
    <text evidence="1">The sequence shown here is derived from an EMBL/GenBank/DDBJ whole genome shotgun (WGS) entry which is preliminary data.</text>
</comment>
<sequence>MAWLAVAAMWLLVAAPTVSRVLPSLLSSDLGAWCVGHGAAENHASMPGMDEMADMPDKPGMVHTAGMPGMPDMPGDPTQHMDQCGYCVMLAHTPLLSGALVALLLAAPLPAVAPVSRTSVAWQAQPVLSADPRGPPSIQLG</sequence>
<dbReference type="EMBL" id="JBEPMU010000001">
    <property type="protein sequence ID" value="MET3650783.1"/>
    <property type="molecule type" value="Genomic_DNA"/>
</dbReference>
<organism evidence="1 2">
    <name type="scientific">Dyella japonica</name>
    <dbReference type="NCBI Taxonomy" id="231455"/>
    <lineage>
        <taxon>Bacteria</taxon>
        <taxon>Pseudomonadati</taxon>
        <taxon>Pseudomonadota</taxon>
        <taxon>Gammaproteobacteria</taxon>
        <taxon>Lysobacterales</taxon>
        <taxon>Rhodanobacteraceae</taxon>
        <taxon>Dyella</taxon>
    </lineage>
</organism>
<dbReference type="RefSeq" id="WP_354012265.1">
    <property type="nucleotide sequence ID" value="NZ_JBEPMU010000001.1"/>
</dbReference>
<proteinExistence type="predicted"/>
<reference evidence="1 2" key="1">
    <citation type="submission" date="2024-06" db="EMBL/GenBank/DDBJ databases">
        <title>Sorghum-associated microbial communities from plants grown in Nebraska, USA.</title>
        <authorList>
            <person name="Schachtman D."/>
        </authorList>
    </citation>
    <scope>NUCLEOTIDE SEQUENCE [LARGE SCALE GENOMIC DNA]</scope>
    <source>
        <strain evidence="1 2">1073</strain>
    </source>
</reference>
<accession>A0ABV2JSP8</accession>
<evidence type="ECO:0000313" key="1">
    <source>
        <dbReference type="EMBL" id="MET3650783.1"/>
    </source>
</evidence>